<reference evidence="3 4" key="1">
    <citation type="journal article" date="2012" name="PLoS Pathog.">
        <title>Diverse lifestyles and strategies of plant pathogenesis encoded in the genomes of eighteen Dothideomycetes fungi.</title>
        <authorList>
            <person name="Ohm R.A."/>
            <person name="Feau N."/>
            <person name="Henrissat B."/>
            <person name="Schoch C.L."/>
            <person name="Horwitz B.A."/>
            <person name="Barry K.W."/>
            <person name="Condon B.J."/>
            <person name="Copeland A.C."/>
            <person name="Dhillon B."/>
            <person name="Glaser F."/>
            <person name="Hesse C.N."/>
            <person name="Kosti I."/>
            <person name="LaButti K."/>
            <person name="Lindquist E.A."/>
            <person name="Lucas S."/>
            <person name="Salamov A.A."/>
            <person name="Bradshaw R.E."/>
            <person name="Ciuffetti L."/>
            <person name="Hamelin R.C."/>
            <person name="Kema G.H.J."/>
            <person name="Lawrence C."/>
            <person name="Scott J.A."/>
            <person name="Spatafora J.W."/>
            <person name="Turgeon B.G."/>
            <person name="de Wit P.J.G.M."/>
            <person name="Zhong S."/>
            <person name="Goodwin S.B."/>
            <person name="Grigoriev I.V."/>
        </authorList>
    </citation>
    <scope>NUCLEOTIDE SEQUENCE [LARGE SCALE GENOMIC DNA]</scope>
    <source>
        <strain evidence="3 4">UAMH 10762</strain>
    </source>
</reference>
<name>M2NJN9_BAUPA</name>
<evidence type="ECO:0000313" key="3">
    <source>
        <dbReference type="EMBL" id="EMC99629.1"/>
    </source>
</evidence>
<dbReference type="PANTHER" id="PTHR13349:SF2">
    <property type="entry name" value="TRANSLATION MACHINERY-ASSOCIATED PROTEIN 16"/>
    <property type="match status" value="1"/>
</dbReference>
<dbReference type="STRING" id="717646.M2NJN9"/>
<dbReference type="EMBL" id="KB445551">
    <property type="protein sequence ID" value="EMC99629.1"/>
    <property type="molecule type" value="Genomic_DNA"/>
</dbReference>
<dbReference type="OrthoDB" id="270284at2759"/>
<dbReference type="Pfam" id="PF11176">
    <property type="entry name" value="Tma16"/>
    <property type="match status" value="1"/>
</dbReference>
<evidence type="ECO:0000256" key="1">
    <source>
        <dbReference type="ARBA" id="ARBA00034127"/>
    </source>
</evidence>
<comment type="similarity">
    <text evidence="1">Belongs to the TMA16 family.</text>
</comment>
<feature type="region of interest" description="Disordered" evidence="2">
    <location>
        <begin position="1"/>
        <end position="43"/>
    </location>
</feature>
<dbReference type="KEGG" id="bcom:BAUCODRAFT_343317"/>
<sequence length="179" mass="20869">MPSKLAKVQKQVTRKKGTKINSLHENSRDARRLRKASNRDDRVARLNSTREKANRQWLERVAFFQDRLPETLNPLDMTSIKELIEEYLGRNSEEIEQLRAERRPGRPASTRLTLLEQQTEQERKEYESGYWLPNLQDAETLQRLDAWNGSWIALSNLLFLRVDNHGGAKDSQFPPRGAS</sequence>
<dbReference type="eggNOG" id="ENOG502RY79">
    <property type="taxonomic scope" value="Eukaryota"/>
</dbReference>
<dbReference type="RefSeq" id="XP_007673251.1">
    <property type="nucleotide sequence ID" value="XM_007675061.1"/>
</dbReference>
<gene>
    <name evidence="3" type="ORF">BAUCODRAFT_343317</name>
</gene>
<dbReference type="Proteomes" id="UP000011761">
    <property type="component" value="Unassembled WGS sequence"/>
</dbReference>
<organism evidence="3 4">
    <name type="scientific">Baudoinia panamericana (strain UAMH 10762)</name>
    <name type="common">Angels' share fungus</name>
    <name type="synonym">Baudoinia compniacensis (strain UAMH 10762)</name>
    <dbReference type="NCBI Taxonomy" id="717646"/>
    <lineage>
        <taxon>Eukaryota</taxon>
        <taxon>Fungi</taxon>
        <taxon>Dikarya</taxon>
        <taxon>Ascomycota</taxon>
        <taxon>Pezizomycotina</taxon>
        <taxon>Dothideomycetes</taxon>
        <taxon>Dothideomycetidae</taxon>
        <taxon>Mycosphaerellales</taxon>
        <taxon>Teratosphaeriaceae</taxon>
        <taxon>Baudoinia</taxon>
    </lineage>
</organism>
<dbReference type="AlphaFoldDB" id="M2NJN9"/>
<dbReference type="PANTHER" id="PTHR13349">
    <property type="entry name" value="TRANSLATION MACHINERY-ASSOCIATED PROTEIN 16"/>
    <property type="match status" value="1"/>
</dbReference>
<dbReference type="Gene3D" id="1.20.1440.170">
    <property type="entry name" value="Translation machinery-associated protein 16-like"/>
    <property type="match status" value="1"/>
</dbReference>
<dbReference type="OMA" id="FWMPDLS"/>
<evidence type="ECO:0000256" key="2">
    <source>
        <dbReference type="SAM" id="MobiDB-lite"/>
    </source>
</evidence>
<dbReference type="HOGENOM" id="CLU_106785_1_0_1"/>
<evidence type="ECO:0008006" key="5">
    <source>
        <dbReference type="Google" id="ProtNLM"/>
    </source>
</evidence>
<dbReference type="InterPro" id="IPR038356">
    <property type="entry name" value="Tma16_sf"/>
</dbReference>
<keyword evidence="4" id="KW-1185">Reference proteome</keyword>
<evidence type="ECO:0000313" key="4">
    <source>
        <dbReference type="Proteomes" id="UP000011761"/>
    </source>
</evidence>
<accession>M2NJN9</accession>
<protein>
    <recommendedName>
        <fullName evidence="5">Translation machinery-associated protein 16</fullName>
    </recommendedName>
</protein>
<dbReference type="InterPro" id="IPR021346">
    <property type="entry name" value="Tma16"/>
</dbReference>
<dbReference type="GeneID" id="19112393"/>
<dbReference type="GO" id="GO:0005634">
    <property type="term" value="C:nucleus"/>
    <property type="evidence" value="ECO:0007669"/>
    <property type="project" value="TreeGrafter"/>
</dbReference>
<proteinExistence type="inferred from homology"/>